<evidence type="ECO:0000256" key="1">
    <source>
        <dbReference type="SAM" id="SignalP"/>
    </source>
</evidence>
<dbReference type="RefSeq" id="WP_166654136.1">
    <property type="nucleotide sequence ID" value="NZ_SNZH01000010.1"/>
</dbReference>
<evidence type="ECO:0000313" key="3">
    <source>
        <dbReference type="EMBL" id="TDR41551.1"/>
    </source>
</evidence>
<feature type="domain" description="Spore coat protein U/FanG" evidence="2">
    <location>
        <begin position="16"/>
        <end position="142"/>
    </location>
</feature>
<sequence length="146" mass="15251">MKRTAVALALCCPGLLAAQACRVDASPLPFGNYAPARRDATVVRGDIGIRCSASAGSDTAASVVVRIGGEIQRRLRGPGSDGLHYALFQDAALLRPWWGGASAAVSLRAGTQRETAVLVPVYARIGAGQWLQPGAYSDALDVQVEF</sequence>
<proteinExistence type="predicted"/>
<protein>
    <submittedName>
        <fullName evidence="3">Spore coat protein U-like protein</fullName>
    </submittedName>
</protein>
<organism evidence="3 4">
    <name type="scientific">Tahibacter aquaticus</name>
    <dbReference type="NCBI Taxonomy" id="520092"/>
    <lineage>
        <taxon>Bacteria</taxon>
        <taxon>Pseudomonadati</taxon>
        <taxon>Pseudomonadota</taxon>
        <taxon>Gammaproteobacteria</taxon>
        <taxon>Lysobacterales</taxon>
        <taxon>Rhodanobacteraceae</taxon>
        <taxon>Tahibacter</taxon>
    </lineage>
</organism>
<gene>
    <name evidence="3" type="ORF">DFR29_11033</name>
</gene>
<evidence type="ECO:0000313" key="4">
    <source>
        <dbReference type="Proteomes" id="UP000295293"/>
    </source>
</evidence>
<evidence type="ECO:0000259" key="2">
    <source>
        <dbReference type="Pfam" id="PF05229"/>
    </source>
</evidence>
<dbReference type="PROSITE" id="PS51257">
    <property type="entry name" value="PROKAR_LIPOPROTEIN"/>
    <property type="match status" value="1"/>
</dbReference>
<name>A0A4R6YT97_9GAMM</name>
<dbReference type="Proteomes" id="UP000295293">
    <property type="component" value="Unassembled WGS sequence"/>
</dbReference>
<accession>A0A4R6YT97</accession>
<feature type="signal peptide" evidence="1">
    <location>
        <begin position="1"/>
        <end position="17"/>
    </location>
</feature>
<dbReference type="EMBL" id="SNZH01000010">
    <property type="protein sequence ID" value="TDR41551.1"/>
    <property type="molecule type" value="Genomic_DNA"/>
</dbReference>
<keyword evidence="4" id="KW-1185">Reference proteome</keyword>
<comment type="caution">
    <text evidence="3">The sequence shown here is derived from an EMBL/GenBank/DDBJ whole genome shotgun (WGS) entry which is preliminary data.</text>
</comment>
<feature type="chain" id="PRO_5020927216" evidence="1">
    <location>
        <begin position="18"/>
        <end position="146"/>
    </location>
</feature>
<dbReference type="SMART" id="SM00972">
    <property type="entry name" value="SCPU"/>
    <property type="match status" value="1"/>
</dbReference>
<dbReference type="Pfam" id="PF05229">
    <property type="entry name" value="SCPU"/>
    <property type="match status" value="1"/>
</dbReference>
<keyword evidence="1" id="KW-0732">Signal</keyword>
<keyword evidence="3" id="KW-0946">Virion</keyword>
<dbReference type="InterPro" id="IPR007893">
    <property type="entry name" value="Spore_coat_U/FanG"/>
</dbReference>
<keyword evidence="3" id="KW-0167">Capsid protein</keyword>
<dbReference type="AlphaFoldDB" id="A0A4R6YT97"/>
<reference evidence="3 4" key="1">
    <citation type="submission" date="2019-03" db="EMBL/GenBank/DDBJ databases">
        <title>Genomic Encyclopedia of Type Strains, Phase IV (KMG-IV): sequencing the most valuable type-strain genomes for metagenomic binning, comparative biology and taxonomic classification.</title>
        <authorList>
            <person name="Goeker M."/>
        </authorList>
    </citation>
    <scope>NUCLEOTIDE SEQUENCE [LARGE SCALE GENOMIC DNA]</scope>
    <source>
        <strain evidence="3 4">DSM 21667</strain>
    </source>
</reference>